<dbReference type="EMBL" id="FZOF01000006">
    <property type="protein sequence ID" value="SNS54398.1"/>
    <property type="molecule type" value="Genomic_DNA"/>
</dbReference>
<feature type="domain" description="DUF7737" evidence="2">
    <location>
        <begin position="344"/>
        <end position="445"/>
    </location>
</feature>
<feature type="domain" description="DUF4132" evidence="1">
    <location>
        <begin position="46"/>
        <end position="215"/>
    </location>
</feature>
<dbReference type="Proteomes" id="UP000198280">
    <property type="component" value="Unassembled WGS sequence"/>
</dbReference>
<dbReference type="Pfam" id="PF24879">
    <property type="entry name" value="DUF7737"/>
    <property type="match status" value="1"/>
</dbReference>
<accession>A0A239FD23</accession>
<keyword evidence="4" id="KW-1185">Reference proteome</keyword>
<proteinExistence type="predicted"/>
<protein>
    <recommendedName>
        <fullName evidence="5">DUF4132 domain-containing protein</fullName>
    </recommendedName>
</protein>
<dbReference type="InterPro" id="IPR025406">
    <property type="entry name" value="DUF4132"/>
</dbReference>
<name>A0A239FD23_9ACTN</name>
<evidence type="ECO:0000313" key="3">
    <source>
        <dbReference type="EMBL" id="SNS54398.1"/>
    </source>
</evidence>
<evidence type="ECO:0000313" key="4">
    <source>
        <dbReference type="Proteomes" id="UP000198280"/>
    </source>
</evidence>
<evidence type="ECO:0008006" key="5">
    <source>
        <dbReference type="Google" id="ProtNLM"/>
    </source>
</evidence>
<dbReference type="InterPro" id="IPR056639">
    <property type="entry name" value="DUF7737"/>
</dbReference>
<sequence>MIAWGDVEGPAVPGYGLGVAQRLGGVTAELGIRDGRAVLGWRNATGKALKGAPAVVRRDHAGELTRLRTAVRDIDRTLAAQAGRLDRQFPERRALPYAVWRRGLADHPLLGTLARRLLWTVDGVACGWAEGGLRALDGEPVPVGGGRSVALWHPLGRERAEITAWREWLERHGVTQPFRQAHREVYGPADAARLFATPHVLRQHPFAALAAARGWRYRPRLPGEDTFPHATRELPRWGLLAELPIQGVEGDGDLAGDCPGGPALIGTDQVRFLPLDAPASGRRADPLPLADVPPLVLSEVLRDADLFVGAAGIGNDPTWQDGGPDGRFRAYWASCVSGELTPCAETRREVVSRLVPRLAIAGRCAVEGRFLRVRGDRHTYRIHLGSGDVLMSPDDRHLCVVPPATAGAVPGPLPFEGDPMLPVILAKALLLARDTEITDPTIVSRL</sequence>
<reference evidence="3 4" key="1">
    <citation type="submission" date="2017-06" db="EMBL/GenBank/DDBJ databases">
        <authorList>
            <person name="Kim H.J."/>
            <person name="Triplett B.A."/>
        </authorList>
    </citation>
    <scope>NUCLEOTIDE SEQUENCE [LARGE SCALE GENOMIC DNA]</scope>
    <source>
        <strain evidence="3 4">CGMCC 4.1858</strain>
    </source>
</reference>
<dbReference type="Pfam" id="PF13569">
    <property type="entry name" value="DUF4132"/>
    <property type="match status" value="1"/>
</dbReference>
<evidence type="ECO:0000259" key="1">
    <source>
        <dbReference type="Pfam" id="PF13569"/>
    </source>
</evidence>
<gene>
    <name evidence="3" type="ORF">SAMN05216252_106423</name>
</gene>
<evidence type="ECO:0000259" key="2">
    <source>
        <dbReference type="Pfam" id="PF24879"/>
    </source>
</evidence>
<dbReference type="AlphaFoldDB" id="A0A239FD23"/>
<organism evidence="3 4">
    <name type="scientific">Actinacidiphila glaucinigra</name>
    <dbReference type="NCBI Taxonomy" id="235986"/>
    <lineage>
        <taxon>Bacteria</taxon>
        <taxon>Bacillati</taxon>
        <taxon>Actinomycetota</taxon>
        <taxon>Actinomycetes</taxon>
        <taxon>Kitasatosporales</taxon>
        <taxon>Streptomycetaceae</taxon>
        <taxon>Actinacidiphila</taxon>
    </lineage>
</organism>